<evidence type="ECO:0000313" key="2">
    <source>
        <dbReference type="Proteomes" id="UP001078443"/>
    </source>
</evidence>
<proteinExistence type="predicted"/>
<dbReference type="Proteomes" id="UP001078443">
    <property type="component" value="Unassembled WGS sequence"/>
</dbReference>
<gene>
    <name evidence="1" type="ORF">OW763_04415</name>
</gene>
<sequence length="73" mass="8546">MEKVCPVCNEIREIKHICKKCRENMVDKGRTQEYFDDYSADDPINDKGDYCVHVFKCTKCSSIENVNIKKIII</sequence>
<protein>
    <submittedName>
        <fullName evidence="1">Uncharacterized protein</fullName>
    </submittedName>
</protein>
<keyword evidence="2" id="KW-1185">Reference proteome</keyword>
<name>A0ABT4CX77_9CLOT</name>
<dbReference type="RefSeq" id="WP_268039875.1">
    <property type="nucleotide sequence ID" value="NZ_JAPQER010000002.1"/>
</dbReference>
<evidence type="ECO:0000313" key="1">
    <source>
        <dbReference type="EMBL" id="MCY6483596.1"/>
    </source>
</evidence>
<dbReference type="EMBL" id="JAPQER010000002">
    <property type="protein sequence ID" value="MCY6483596.1"/>
    <property type="molecule type" value="Genomic_DNA"/>
</dbReference>
<comment type="caution">
    <text evidence="1">The sequence shown here is derived from an EMBL/GenBank/DDBJ whole genome shotgun (WGS) entry which is preliminary data.</text>
</comment>
<organism evidence="1 2">
    <name type="scientific">Clostridium aestuarii</name>
    <dbReference type="NCBI Taxonomy" id="338193"/>
    <lineage>
        <taxon>Bacteria</taxon>
        <taxon>Bacillati</taxon>
        <taxon>Bacillota</taxon>
        <taxon>Clostridia</taxon>
        <taxon>Eubacteriales</taxon>
        <taxon>Clostridiaceae</taxon>
        <taxon>Clostridium</taxon>
    </lineage>
</organism>
<reference evidence="1" key="1">
    <citation type="submission" date="2022-12" db="EMBL/GenBank/DDBJ databases">
        <authorList>
            <person name="Wang J."/>
        </authorList>
    </citation>
    <scope>NUCLEOTIDE SEQUENCE</scope>
    <source>
        <strain evidence="1">HY-45-18</strain>
    </source>
</reference>
<accession>A0ABT4CX77</accession>